<protein>
    <submittedName>
        <fullName evidence="2">Uncharacterized protein</fullName>
    </submittedName>
</protein>
<dbReference type="RefSeq" id="WP_089062219.1">
    <property type="nucleotide sequence ID" value="NZ_CP022315.1"/>
</dbReference>
<name>A0A220U4D7_9BACI</name>
<dbReference type="EMBL" id="CP022315">
    <property type="protein sequence ID" value="ASK62960.1"/>
    <property type="molecule type" value="Genomic_DNA"/>
</dbReference>
<evidence type="ECO:0000313" key="3">
    <source>
        <dbReference type="Proteomes" id="UP000198312"/>
    </source>
</evidence>
<proteinExistence type="predicted"/>
<keyword evidence="1" id="KW-1133">Transmembrane helix</keyword>
<dbReference type="AlphaFoldDB" id="A0A220U4D7"/>
<keyword evidence="1" id="KW-0812">Transmembrane</keyword>
<sequence length="315" mass="34884">MVFRKLRNENGITLIELIAAIGLLTIFITISSTLLAQGFHSEDKTSNEITLSQNVNVMLSELHSQYNKGKSTLCFNTFDKDFTIRDYIIHNGDQQLTIIDGCIHPTNQEPLSVTLTAIDNAGNDISLRTIWGNKKNYEIMVTDYNEEIINEDNENCTVRGTCTFDGNTRIEVDGTIDRDSIIEIKNGDAIFTNEINVGQDVNFVIRSENVTFKKGLVLDHKASLTMQVNGDSTFDGNIILIQNNHQITIYGDAVFNGNITFGQNNSTIIVKGNAMFNGSINFEGNNANIIIKGNGTCKNNDLGRNITINANKNCS</sequence>
<gene>
    <name evidence="2" type="ORF">CFK37_12815</name>
</gene>
<dbReference type="Proteomes" id="UP000198312">
    <property type="component" value="Chromosome"/>
</dbReference>
<feature type="transmembrane region" description="Helical" evidence="1">
    <location>
        <begin position="12"/>
        <end position="36"/>
    </location>
</feature>
<evidence type="ECO:0000256" key="1">
    <source>
        <dbReference type="SAM" id="Phobius"/>
    </source>
</evidence>
<accession>A0A220U4D7</accession>
<dbReference type="KEGG" id="vil:CFK37_12815"/>
<reference evidence="2 3" key="1">
    <citation type="submission" date="2017-07" db="EMBL/GenBank/DDBJ databases">
        <title>Virgibacillus sp. LM2416.</title>
        <authorList>
            <person name="Tak E.J."/>
            <person name="Bae J.-W."/>
        </authorList>
    </citation>
    <scope>NUCLEOTIDE SEQUENCE [LARGE SCALE GENOMIC DNA]</scope>
    <source>
        <strain evidence="2 3">LM2416</strain>
    </source>
</reference>
<keyword evidence="1" id="KW-0472">Membrane</keyword>
<dbReference type="OrthoDB" id="2968414at2"/>
<evidence type="ECO:0000313" key="2">
    <source>
        <dbReference type="EMBL" id="ASK62960.1"/>
    </source>
</evidence>
<keyword evidence="3" id="KW-1185">Reference proteome</keyword>
<organism evidence="2 3">
    <name type="scientific">Virgibacillus phasianinus</name>
    <dbReference type="NCBI Taxonomy" id="2017483"/>
    <lineage>
        <taxon>Bacteria</taxon>
        <taxon>Bacillati</taxon>
        <taxon>Bacillota</taxon>
        <taxon>Bacilli</taxon>
        <taxon>Bacillales</taxon>
        <taxon>Bacillaceae</taxon>
        <taxon>Virgibacillus</taxon>
    </lineage>
</organism>